<dbReference type="SUPFAM" id="SSF50249">
    <property type="entry name" value="Nucleic acid-binding proteins"/>
    <property type="match status" value="1"/>
</dbReference>
<evidence type="ECO:0000256" key="4">
    <source>
        <dbReference type="SAM" id="MobiDB-lite"/>
    </source>
</evidence>
<dbReference type="PROSITE" id="PS50935">
    <property type="entry name" value="SSB"/>
    <property type="match status" value="1"/>
</dbReference>
<dbReference type="Pfam" id="PF00436">
    <property type="entry name" value="SSB"/>
    <property type="match status" value="1"/>
</dbReference>
<keyword evidence="2" id="KW-0234">DNA repair</keyword>
<dbReference type="Gene3D" id="2.40.50.140">
    <property type="entry name" value="Nucleic acid-binding proteins"/>
    <property type="match status" value="1"/>
</dbReference>
<evidence type="ECO:0000256" key="2">
    <source>
        <dbReference type="HAMAP-Rule" id="MF_00984"/>
    </source>
</evidence>
<organism evidence="5 6">
    <name type="scientific">Candidatus Stercoripulliclostridium merdigallinarum</name>
    <dbReference type="NCBI Taxonomy" id="2840951"/>
    <lineage>
        <taxon>Bacteria</taxon>
        <taxon>Bacillati</taxon>
        <taxon>Bacillota</taxon>
        <taxon>Clostridia</taxon>
        <taxon>Eubacteriales</taxon>
        <taxon>Candidatus Stercoripulliclostridium</taxon>
    </lineage>
</organism>
<comment type="caution">
    <text evidence="5">The sequence shown here is derived from an EMBL/GenBank/DDBJ whole genome shotgun (WGS) entry which is preliminary data.</text>
</comment>
<dbReference type="InterPro" id="IPR011344">
    <property type="entry name" value="ssDNA-bd"/>
</dbReference>
<dbReference type="HAMAP" id="MF_00984">
    <property type="entry name" value="SSB"/>
    <property type="match status" value="1"/>
</dbReference>
<dbReference type="GO" id="GO:0003697">
    <property type="term" value="F:single-stranded DNA binding"/>
    <property type="evidence" value="ECO:0007669"/>
    <property type="project" value="UniProtKB-UniRule"/>
</dbReference>
<protein>
    <recommendedName>
        <fullName evidence="2 3">Single-stranded DNA-binding protein</fullName>
        <shortName evidence="2">SSB</shortName>
    </recommendedName>
</protein>
<comment type="caution">
    <text evidence="2">Lacks conserved residue(s) required for the propagation of feature annotation.</text>
</comment>
<gene>
    <name evidence="5" type="ORF">IAB05_00645</name>
</gene>
<evidence type="ECO:0000313" key="5">
    <source>
        <dbReference type="EMBL" id="HIU59879.1"/>
    </source>
</evidence>
<accession>A0A9D1MGX6</accession>
<feature type="short sequence motif" description="Important for interaction with partner proteins" evidence="2">
    <location>
        <begin position="135"/>
        <end position="140"/>
    </location>
</feature>
<evidence type="ECO:0000256" key="3">
    <source>
        <dbReference type="PIRNR" id="PIRNR002070"/>
    </source>
</evidence>
<evidence type="ECO:0000313" key="6">
    <source>
        <dbReference type="Proteomes" id="UP000824094"/>
    </source>
</evidence>
<reference evidence="5" key="2">
    <citation type="journal article" date="2021" name="PeerJ">
        <title>Extensive microbial diversity within the chicken gut microbiome revealed by metagenomics and culture.</title>
        <authorList>
            <person name="Gilroy R."/>
            <person name="Ravi A."/>
            <person name="Getino M."/>
            <person name="Pursley I."/>
            <person name="Horton D.L."/>
            <person name="Alikhan N.F."/>
            <person name="Baker D."/>
            <person name="Gharbi K."/>
            <person name="Hall N."/>
            <person name="Watson M."/>
            <person name="Adriaenssens E.M."/>
            <person name="Foster-Nyarko E."/>
            <person name="Jarju S."/>
            <person name="Secka A."/>
            <person name="Antonio M."/>
            <person name="Oren A."/>
            <person name="Chaudhuri R.R."/>
            <person name="La Ragione R."/>
            <person name="Hildebrand F."/>
            <person name="Pallen M.J."/>
        </authorList>
    </citation>
    <scope>NUCLEOTIDE SEQUENCE</scope>
    <source>
        <strain evidence="5">18911</strain>
    </source>
</reference>
<dbReference type="PANTHER" id="PTHR10302">
    <property type="entry name" value="SINGLE-STRANDED DNA-BINDING PROTEIN"/>
    <property type="match status" value="1"/>
</dbReference>
<feature type="compositionally biased region" description="Basic and acidic residues" evidence="4">
    <location>
        <begin position="110"/>
        <end position="128"/>
    </location>
</feature>
<keyword evidence="2" id="KW-0227">DNA damage</keyword>
<dbReference type="PANTHER" id="PTHR10302:SF27">
    <property type="entry name" value="SINGLE-STRANDED DNA-BINDING PROTEIN"/>
    <property type="match status" value="1"/>
</dbReference>
<keyword evidence="2" id="KW-0235">DNA replication</keyword>
<dbReference type="NCBIfam" id="TIGR00621">
    <property type="entry name" value="ssb"/>
    <property type="match status" value="1"/>
</dbReference>
<dbReference type="InterPro" id="IPR012340">
    <property type="entry name" value="NA-bd_OB-fold"/>
</dbReference>
<dbReference type="GO" id="GO:0006310">
    <property type="term" value="P:DNA recombination"/>
    <property type="evidence" value="ECO:0007669"/>
    <property type="project" value="UniProtKB-UniRule"/>
</dbReference>
<dbReference type="CDD" id="cd04496">
    <property type="entry name" value="SSB_OBF"/>
    <property type="match status" value="1"/>
</dbReference>
<dbReference type="PIRSF" id="PIRSF002070">
    <property type="entry name" value="SSB"/>
    <property type="match status" value="1"/>
</dbReference>
<evidence type="ECO:0000256" key="1">
    <source>
        <dbReference type="ARBA" id="ARBA00023125"/>
    </source>
</evidence>
<dbReference type="EMBL" id="DVNF01000024">
    <property type="protein sequence ID" value="HIU59879.1"/>
    <property type="molecule type" value="Genomic_DNA"/>
</dbReference>
<comment type="function">
    <text evidence="2">Plays an important role in DNA replication, recombination and repair. Binds to ssDNA and to an array of partner proteins to recruit them to their sites of action during DNA metabolism.</text>
</comment>
<feature type="region of interest" description="Disordered" evidence="4">
    <location>
        <begin position="110"/>
        <end position="140"/>
    </location>
</feature>
<dbReference type="GO" id="GO:0009295">
    <property type="term" value="C:nucleoid"/>
    <property type="evidence" value="ECO:0007669"/>
    <property type="project" value="TreeGrafter"/>
</dbReference>
<keyword evidence="2" id="KW-0233">DNA recombination</keyword>
<keyword evidence="1 2" id="KW-0238">DNA-binding</keyword>
<reference evidence="5" key="1">
    <citation type="submission" date="2020-10" db="EMBL/GenBank/DDBJ databases">
        <authorList>
            <person name="Gilroy R."/>
        </authorList>
    </citation>
    <scope>NUCLEOTIDE SEQUENCE</scope>
    <source>
        <strain evidence="5">18911</strain>
    </source>
</reference>
<dbReference type="AlphaFoldDB" id="A0A9D1MGX6"/>
<comment type="subunit">
    <text evidence="2">Homotetramer.</text>
</comment>
<dbReference type="Proteomes" id="UP000824094">
    <property type="component" value="Unassembled WGS sequence"/>
</dbReference>
<dbReference type="InterPro" id="IPR000424">
    <property type="entry name" value="Primosome_PriB/ssb"/>
</dbReference>
<sequence>MNKCILIGNLTRDPELKYTPNGIAVCRFTLAVNRRSYGNREGNQQTDFLPVTCWRNTAETCARILKKGSRVAVSGSIQTGSYDAQDGSKRYTTEIVADEVNFLFTKADDSRDAQDLPEVKAGRTDDARPIQIEEDDDLPF</sequence>
<dbReference type="GO" id="GO:0006260">
    <property type="term" value="P:DNA replication"/>
    <property type="evidence" value="ECO:0007669"/>
    <property type="project" value="UniProtKB-UniRule"/>
</dbReference>
<name>A0A9D1MGX6_9FIRM</name>
<proteinExistence type="inferred from homology"/>
<dbReference type="GO" id="GO:0006281">
    <property type="term" value="P:DNA repair"/>
    <property type="evidence" value="ECO:0007669"/>
    <property type="project" value="UniProtKB-UniRule"/>
</dbReference>